<protein>
    <recommendedName>
        <fullName evidence="3">DUF3168 domain-containing protein</fullName>
    </recommendedName>
</protein>
<dbReference type="Pfam" id="PF11367">
    <property type="entry name" value="Tail_completion_gp17"/>
    <property type="match status" value="1"/>
</dbReference>
<name>A0A2W5NBD0_SPHMC</name>
<dbReference type="Gene3D" id="3.30.2000.30">
    <property type="match status" value="1"/>
</dbReference>
<gene>
    <name evidence="1" type="ORF">DI569_03940</name>
</gene>
<dbReference type="EMBL" id="QFPJ01000006">
    <property type="protein sequence ID" value="PZQ23600.1"/>
    <property type="molecule type" value="Genomic_DNA"/>
</dbReference>
<proteinExistence type="predicted"/>
<evidence type="ECO:0008006" key="3">
    <source>
        <dbReference type="Google" id="ProtNLM"/>
    </source>
</evidence>
<evidence type="ECO:0000313" key="1">
    <source>
        <dbReference type="EMBL" id="PZQ23600.1"/>
    </source>
</evidence>
<dbReference type="InterPro" id="IPR021508">
    <property type="entry name" value="Gp17-like"/>
</dbReference>
<comment type="caution">
    <text evidence="1">The sequence shown here is derived from an EMBL/GenBank/DDBJ whole genome shotgun (WGS) entry which is preliminary data.</text>
</comment>
<sequence>MAARHAGRRPMTGAEQAVRARAIALLAADIDLAGRLHGVFDGVPPRVSAPFVAVGGAESGDWGTKDRAGREVRLNVALTGVGAAIDDRAADRIDAVLSALRGAAEGWTIMSARVVRTRFAFQQGGGWRHDMVVRCRCLKD</sequence>
<accession>A0A2W5NBD0</accession>
<dbReference type="AlphaFoldDB" id="A0A2W5NBD0"/>
<dbReference type="InterPro" id="IPR053745">
    <property type="entry name" value="Viral_Tail_Comp_sf"/>
</dbReference>
<reference evidence="1 2" key="1">
    <citation type="submission" date="2017-08" db="EMBL/GenBank/DDBJ databases">
        <title>Infants hospitalized years apart are colonized by the same room-sourced microbial strains.</title>
        <authorList>
            <person name="Brooks B."/>
            <person name="Olm M.R."/>
            <person name="Firek B.A."/>
            <person name="Baker R."/>
            <person name="Thomas B.C."/>
            <person name="Morowitz M.J."/>
            <person name="Banfield J.F."/>
        </authorList>
    </citation>
    <scope>NUCLEOTIDE SEQUENCE [LARGE SCALE GENOMIC DNA]</scope>
    <source>
        <strain evidence="1">S2_005_003_R2_47</strain>
    </source>
</reference>
<dbReference type="Proteomes" id="UP000248597">
    <property type="component" value="Unassembled WGS sequence"/>
</dbReference>
<organism evidence="1 2">
    <name type="scientific">Sphingopyxis macrogoltabida</name>
    <name type="common">Sphingomonas macrogoltabidus</name>
    <dbReference type="NCBI Taxonomy" id="33050"/>
    <lineage>
        <taxon>Bacteria</taxon>
        <taxon>Pseudomonadati</taxon>
        <taxon>Pseudomonadota</taxon>
        <taxon>Alphaproteobacteria</taxon>
        <taxon>Sphingomonadales</taxon>
        <taxon>Sphingomonadaceae</taxon>
        <taxon>Sphingopyxis</taxon>
    </lineage>
</organism>
<evidence type="ECO:0000313" key="2">
    <source>
        <dbReference type="Proteomes" id="UP000248597"/>
    </source>
</evidence>